<name>A0AAU9IUW5_9CILI</name>
<keyword evidence="1" id="KW-0812">Transmembrane</keyword>
<reference evidence="2" key="1">
    <citation type="submission" date="2021-09" db="EMBL/GenBank/DDBJ databases">
        <authorList>
            <consortium name="AG Swart"/>
            <person name="Singh M."/>
            <person name="Singh A."/>
            <person name="Seah K."/>
            <person name="Emmerich C."/>
        </authorList>
    </citation>
    <scope>NUCLEOTIDE SEQUENCE</scope>
    <source>
        <strain evidence="2">ATCC30299</strain>
    </source>
</reference>
<keyword evidence="1" id="KW-1133">Transmembrane helix</keyword>
<evidence type="ECO:0000256" key="1">
    <source>
        <dbReference type="SAM" id="Phobius"/>
    </source>
</evidence>
<protein>
    <submittedName>
        <fullName evidence="2">Uncharacterized protein</fullName>
    </submittedName>
</protein>
<comment type="caution">
    <text evidence="2">The sequence shown here is derived from an EMBL/GenBank/DDBJ whole genome shotgun (WGS) entry which is preliminary data.</text>
</comment>
<keyword evidence="1" id="KW-0472">Membrane</keyword>
<dbReference type="EMBL" id="CAJZBQ010000023">
    <property type="protein sequence ID" value="CAG9319462.1"/>
    <property type="molecule type" value="Genomic_DNA"/>
</dbReference>
<organism evidence="2 3">
    <name type="scientific">Blepharisma stoltei</name>
    <dbReference type="NCBI Taxonomy" id="1481888"/>
    <lineage>
        <taxon>Eukaryota</taxon>
        <taxon>Sar</taxon>
        <taxon>Alveolata</taxon>
        <taxon>Ciliophora</taxon>
        <taxon>Postciliodesmatophora</taxon>
        <taxon>Heterotrichea</taxon>
        <taxon>Heterotrichida</taxon>
        <taxon>Blepharismidae</taxon>
        <taxon>Blepharisma</taxon>
    </lineage>
</organism>
<feature type="transmembrane region" description="Helical" evidence="1">
    <location>
        <begin position="26"/>
        <end position="43"/>
    </location>
</feature>
<sequence>MTIFSVIFYSNNPLMSNTRCRSCPKFYFLFLFNGCSLLTYSCFRVPSLIQWDVLHQLLFLFLEMHIYLRHNGCRRVNTYFSCSIAFSLC</sequence>
<gene>
    <name evidence="2" type="ORF">BSTOLATCC_MIC24015</name>
</gene>
<dbReference type="AlphaFoldDB" id="A0AAU9IUW5"/>
<accession>A0AAU9IUW5</accession>
<dbReference type="Proteomes" id="UP001162131">
    <property type="component" value="Unassembled WGS sequence"/>
</dbReference>
<keyword evidence="3" id="KW-1185">Reference proteome</keyword>
<evidence type="ECO:0000313" key="2">
    <source>
        <dbReference type="EMBL" id="CAG9319462.1"/>
    </source>
</evidence>
<evidence type="ECO:0000313" key="3">
    <source>
        <dbReference type="Proteomes" id="UP001162131"/>
    </source>
</evidence>
<proteinExistence type="predicted"/>